<dbReference type="OrthoDB" id="679295at2"/>
<keyword evidence="1" id="KW-0812">Transmembrane</keyword>
<sequence>MAEAILIPISFFLFIFAIVYLYFTTRNKERMALIEKGAEASIFFSEKKDRGTSTGKILLLNLALLLISVGIAIFLGAVLEEMRVDPDVAYPGTIFFMAGIGLLSGFFLTKKMDKKE</sequence>
<comment type="caution">
    <text evidence="3">The sequence shown here is derived from an EMBL/GenBank/DDBJ whole genome shotgun (WGS) entry which is preliminary data.</text>
</comment>
<gene>
    <name evidence="3" type="ORF">FEE95_15305</name>
</gene>
<feature type="transmembrane region" description="Helical" evidence="1">
    <location>
        <begin position="89"/>
        <end position="108"/>
    </location>
</feature>
<dbReference type="EMBL" id="VATY01000003">
    <property type="protein sequence ID" value="TMM56008.1"/>
    <property type="molecule type" value="Genomic_DNA"/>
</dbReference>
<feature type="transmembrane region" description="Helical" evidence="1">
    <location>
        <begin position="57"/>
        <end position="77"/>
    </location>
</feature>
<organism evidence="3 4">
    <name type="scientific">Maribacter algarum</name>
    <name type="common">ex Zhang et al. 2020</name>
    <dbReference type="NCBI Taxonomy" id="2578118"/>
    <lineage>
        <taxon>Bacteria</taxon>
        <taxon>Pseudomonadati</taxon>
        <taxon>Bacteroidota</taxon>
        <taxon>Flavobacteriia</taxon>
        <taxon>Flavobacteriales</taxon>
        <taxon>Flavobacteriaceae</taxon>
        <taxon>Maribacter</taxon>
    </lineage>
</organism>
<keyword evidence="1" id="KW-1133">Transmembrane helix</keyword>
<evidence type="ECO:0000313" key="4">
    <source>
        <dbReference type="Proteomes" id="UP000310314"/>
    </source>
</evidence>
<dbReference type="Pfam" id="PF19762">
    <property type="entry name" value="DUF6249"/>
    <property type="match status" value="1"/>
</dbReference>
<evidence type="ECO:0000313" key="3">
    <source>
        <dbReference type="EMBL" id="TMM56008.1"/>
    </source>
</evidence>
<dbReference type="AlphaFoldDB" id="A0A5S3PNF3"/>
<accession>A0A5S3PNF3</accession>
<keyword evidence="4" id="KW-1185">Reference proteome</keyword>
<reference evidence="3 4" key="1">
    <citation type="submission" date="2019-05" db="EMBL/GenBank/DDBJ databases">
        <authorList>
            <person name="Zhang J.-Y."/>
            <person name="Feg X."/>
            <person name="Du Z.-J."/>
        </authorList>
    </citation>
    <scope>NUCLEOTIDE SEQUENCE [LARGE SCALE GENOMIC DNA]</scope>
    <source>
        <strain evidence="3 4">RZ26</strain>
    </source>
</reference>
<dbReference type="RefSeq" id="WP_138658875.1">
    <property type="nucleotide sequence ID" value="NZ_VATY01000003.1"/>
</dbReference>
<dbReference type="Proteomes" id="UP000310314">
    <property type="component" value="Unassembled WGS sequence"/>
</dbReference>
<proteinExistence type="predicted"/>
<feature type="transmembrane region" description="Helical" evidence="1">
    <location>
        <begin position="6"/>
        <end position="23"/>
    </location>
</feature>
<dbReference type="InterPro" id="IPR046216">
    <property type="entry name" value="DUF6249"/>
</dbReference>
<evidence type="ECO:0000256" key="1">
    <source>
        <dbReference type="SAM" id="Phobius"/>
    </source>
</evidence>
<name>A0A5S3PNF3_9FLAO</name>
<evidence type="ECO:0000259" key="2">
    <source>
        <dbReference type="Pfam" id="PF19762"/>
    </source>
</evidence>
<keyword evidence="1" id="KW-0472">Membrane</keyword>
<feature type="domain" description="DUF6249" evidence="2">
    <location>
        <begin position="11"/>
        <end position="110"/>
    </location>
</feature>
<protein>
    <recommendedName>
        <fullName evidence="2">DUF6249 domain-containing protein</fullName>
    </recommendedName>
</protein>